<dbReference type="InterPro" id="IPR038731">
    <property type="entry name" value="RgtA/B/C-like"/>
</dbReference>
<feature type="transmembrane region" description="Helical" evidence="4">
    <location>
        <begin position="300"/>
        <end position="323"/>
    </location>
</feature>
<dbReference type="SUPFAM" id="SSF48452">
    <property type="entry name" value="TPR-like"/>
    <property type="match status" value="1"/>
</dbReference>
<dbReference type="Pfam" id="PF13231">
    <property type="entry name" value="PMT_2"/>
    <property type="match status" value="1"/>
</dbReference>
<feature type="repeat" description="TPR" evidence="3">
    <location>
        <begin position="535"/>
        <end position="568"/>
    </location>
</feature>
<dbReference type="PROSITE" id="PS50293">
    <property type="entry name" value="TPR_REGION"/>
    <property type="match status" value="1"/>
</dbReference>
<feature type="transmembrane region" description="Helical" evidence="4">
    <location>
        <begin position="175"/>
        <end position="192"/>
    </location>
</feature>
<keyword evidence="2 3" id="KW-0802">TPR repeat</keyword>
<feature type="transmembrane region" description="Helical" evidence="4">
    <location>
        <begin position="12"/>
        <end position="32"/>
    </location>
</feature>
<keyword evidence="4" id="KW-0472">Membrane</keyword>
<dbReference type="Gene3D" id="1.25.40.10">
    <property type="entry name" value="Tetratricopeptide repeat domain"/>
    <property type="match status" value="1"/>
</dbReference>
<keyword evidence="1" id="KW-0677">Repeat</keyword>
<feature type="transmembrane region" description="Helical" evidence="4">
    <location>
        <begin position="263"/>
        <end position="288"/>
    </location>
</feature>
<proteinExistence type="predicted"/>
<feature type="transmembrane region" description="Helical" evidence="4">
    <location>
        <begin position="392"/>
        <end position="412"/>
    </location>
</feature>
<dbReference type="EMBL" id="PCRP01000061">
    <property type="protein sequence ID" value="PIP23350.1"/>
    <property type="molecule type" value="Genomic_DNA"/>
</dbReference>
<gene>
    <name evidence="6" type="ORF">COX36_03850</name>
</gene>
<dbReference type="Pfam" id="PF13424">
    <property type="entry name" value="TPR_12"/>
    <property type="match status" value="1"/>
</dbReference>
<feature type="transmembrane region" description="Helical" evidence="4">
    <location>
        <begin position="147"/>
        <end position="168"/>
    </location>
</feature>
<dbReference type="Proteomes" id="UP000230273">
    <property type="component" value="Unassembled WGS sequence"/>
</dbReference>
<evidence type="ECO:0000256" key="1">
    <source>
        <dbReference type="ARBA" id="ARBA00022737"/>
    </source>
</evidence>
<dbReference type="PROSITE" id="PS50005">
    <property type="entry name" value="TPR"/>
    <property type="match status" value="2"/>
</dbReference>
<dbReference type="AlphaFoldDB" id="A0A2G9YVV7"/>
<keyword evidence="4" id="KW-1133">Transmembrane helix</keyword>
<dbReference type="PANTHER" id="PTHR44227">
    <property type="match status" value="1"/>
</dbReference>
<dbReference type="InterPro" id="IPR011990">
    <property type="entry name" value="TPR-like_helical_dom_sf"/>
</dbReference>
<reference evidence="6 7" key="1">
    <citation type="submission" date="2017-09" db="EMBL/GenBank/DDBJ databases">
        <title>Depth-based differentiation of microbial function through sediment-hosted aquifers and enrichment of novel symbionts in the deep terrestrial subsurface.</title>
        <authorList>
            <person name="Probst A.J."/>
            <person name="Ladd B."/>
            <person name="Jarett J.K."/>
            <person name="Geller-Mcgrath D.E."/>
            <person name="Sieber C.M."/>
            <person name="Emerson J.B."/>
            <person name="Anantharaman K."/>
            <person name="Thomas B.C."/>
            <person name="Malmstrom R."/>
            <person name="Stieglmeier M."/>
            <person name="Klingl A."/>
            <person name="Woyke T."/>
            <person name="Ryan C.M."/>
            <person name="Banfield J.F."/>
        </authorList>
    </citation>
    <scope>NUCLEOTIDE SEQUENCE [LARGE SCALE GENOMIC DNA]</scope>
    <source>
        <strain evidence="6">CG23_combo_of_CG06-09_8_20_14_all_38_19</strain>
    </source>
</reference>
<comment type="caution">
    <text evidence="6">The sequence shown here is derived from an EMBL/GenBank/DDBJ whole genome shotgun (WGS) entry which is preliminary data.</text>
</comment>
<evidence type="ECO:0000259" key="5">
    <source>
        <dbReference type="Pfam" id="PF13231"/>
    </source>
</evidence>
<protein>
    <recommendedName>
        <fullName evidence="5">Glycosyltransferase RgtA/B/C/D-like domain-containing protein</fullName>
    </recommendedName>
</protein>
<accession>A0A2G9YVV7</accession>
<sequence length="697" mass="82316">MFLNSITKIKKEYFAFAIFFILIAVFYGNTLFNGFVLDDRAVIRDNPYVHSLEYLPKVFTGCIWENAIGGCKGKTLHYQPLHTLTYLLTWQISSSPWFFHLINLLYFLTAVLLVFVFVRTLTDDFYLSFFTALIFTIHPINNEVVAWISTANDILAAIFVILSLLLFTKFRQTGSRKYFIFALIFYFLAMLAKEPTIVAVPLLVFSLDLLFWQKLNLTPLFSKRKRKKKATFRFSWDYVKLFISGNQFFRKVGEFFKKEIKNYLCFGAVFIFYFTIRNAVIGAFGGLASEVTHLGSFSRIYYFFWLFWQYIKKLFFPYPLIFINELTEKLNLSSFKFLALVFLFLAFWVFLFFAVKTKRKIVAFSLFWIFIYVLPMLVFYNVAGDNIFAERYLFVSTIGFSLMASYFLNYFWRKGKTLKYMVSLFLFLVICLSFWIVYNRNKTWKSDITFFEANIKQNPNVSKNREYLADVLREQGDIEGAKIQWEEIVRRDPNWKYVSHSYNNIGDYYRQKGDFEKAQEYYEKAIQASDRDGNYKSYNNMGALMIEQSQYLKALLYFCKALKVDSLAPEPLNNFNRIASMVASVDSENFIFLYMDVMDGQEFKKSEAQRVFFKRKECLYDSCFYVFSPQLPQNEIMLPFLIMAKAFPEEIVQVSNPQFNQKTNEIAISVDKKYQDRLITFYFPTCEGVYYEVATGD</sequence>
<feature type="transmembrane region" description="Helical" evidence="4">
    <location>
        <begin position="335"/>
        <end position="355"/>
    </location>
</feature>
<name>A0A2G9YVV7_9BACT</name>
<feature type="transmembrane region" description="Helical" evidence="4">
    <location>
        <begin position="418"/>
        <end position="438"/>
    </location>
</feature>
<evidence type="ECO:0000256" key="4">
    <source>
        <dbReference type="SAM" id="Phobius"/>
    </source>
</evidence>
<feature type="transmembrane region" description="Helical" evidence="4">
    <location>
        <begin position="125"/>
        <end position="141"/>
    </location>
</feature>
<evidence type="ECO:0000313" key="7">
    <source>
        <dbReference type="Proteomes" id="UP000230273"/>
    </source>
</evidence>
<feature type="repeat" description="TPR" evidence="3">
    <location>
        <begin position="499"/>
        <end position="532"/>
    </location>
</feature>
<feature type="transmembrane region" description="Helical" evidence="4">
    <location>
        <begin position="97"/>
        <end position="118"/>
    </location>
</feature>
<evidence type="ECO:0000256" key="2">
    <source>
        <dbReference type="ARBA" id="ARBA00022803"/>
    </source>
</evidence>
<feature type="domain" description="Glycosyltransferase RgtA/B/C/D-like" evidence="5">
    <location>
        <begin position="93"/>
        <end position="209"/>
    </location>
</feature>
<evidence type="ECO:0000256" key="3">
    <source>
        <dbReference type="PROSITE-ProRule" id="PRU00339"/>
    </source>
</evidence>
<organism evidence="6 7">
    <name type="scientific">Candidatus Nealsonbacteria bacterium CG23_combo_of_CG06-09_8_20_14_all_38_19</name>
    <dbReference type="NCBI Taxonomy" id="1974721"/>
    <lineage>
        <taxon>Bacteria</taxon>
        <taxon>Candidatus Nealsoniibacteriota</taxon>
    </lineage>
</organism>
<dbReference type="InterPro" id="IPR052346">
    <property type="entry name" value="O-mannosyl-transferase_TMTC"/>
</dbReference>
<evidence type="ECO:0000313" key="6">
    <source>
        <dbReference type="EMBL" id="PIP23350.1"/>
    </source>
</evidence>
<dbReference type="SMART" id="SM00028">
    <property type="entry name" value="TPR"/>
    <property type="match status" value="3"/>
</dbReference>
<feature type="transmembrane region" description="Helical" evidence="4">
    <location>
        <begin position="361"/>
        <end position="380"/>
    </location>
</feature>
<dbReference type="InterPro" id="IPR019734">
    <property type="entry name" value="TPR_rpt"/>
</dbReference>
<dbReference type="PANTHER" id="PTHR44227:SF3">
    <property type="entry name" value="PROTEIN O-MANNOSYL-TRANSFERASE TMTC4"/>
    <property type="match status" value="1"/>
</dbReference>
<keyword evidence="4" id="KW-0812">Transmembrane</keyword>